<dbReference type="OrthoDB" id="9770208at2"/>
<dbReference type="InterPro" id="IPR038251">
    <property type="entry name" value="PdxB_dimer_sf"/>
</dbReference>
<evidence type="ECO:0000256" key="5">
    <source>
        <dbReference type="HAMAP-Rule" id="MF_01825"/>
    </source>
</evidence>
<evidence type="ECO:0000259" key="6">
    <source>
        <dbReference type="Pfam" id="PF00389"/>
    </source>
</evidence>
<dbReference type="Gene3D" id="3.30.1370.170">
    <property type="match status" value="1"/>
</dbReference>
<keyword evidence="10" id="KW-1185">Reference proteome</keyword>
<accession>A0A1G6GTQ8</accession>
<dbReference type="Pfam" id="PF02826">
    <property type="entry name" value="2-Hacid_dh_C"/>
    <property type="match status" value="1"/>
</dbReference>
<feature type="domain" description="Erythronate-4-phosphate dehydrogenase dimerisation" evidence="8">
    <location>
        <begin position="306"/>
        <end position="362"/>
    </location>
</feature>
<dbReference type="InterPro" id="IPR024531">
    <property type="entry name" value="Erythronate-4-P_DHase_dimer"/>
</dbReference>
<dbReference type="InterPro" id="IPR020921">
    <property type="entry name" value="Erythronate-4-P_DHase"/>
</dbReference>
<dbReference type="CDD" id="cd12158">
    <property type="entry name" value="ErythrP_dh"/>
    <property type="match status" value="1"/>
</dbReference>
<feature type="active site" description="Proton donor" evidence="5">
    <location>
        <position position="255"/>
    </location>
</feature>
<dbReference type="EC" id="1.1.1.290" evidence="5"/>
<evidence type="ECO:0000313" key="10">
    <source>
        <dbReference type="Proteomes" id="UP000242317"/>
    </source>
</evidence>
<dbReference type="GO" id="GO:0033711">
    <property type="term" value="F:4-phosphoerythronate dehydrogenase activity"/>
    <property type="evidence" value="ECO:0007669"/>
    <property type="project" value="UniProtKB-EC"/>
</dbReference>
<feature type="binding site" evidence="5">
    <location>
        <position position="259"/>
    </location>
    <ligand>
        <name>substrate</name>
    </ligand>
</feature>
<dbReference type="HAMAP" id="MF_01825">
    <property type="entry name" value="PdxB"/>
    <property type="match status" value="1"/>
</dbReference>
<comment type="catalytic activity">
    <reaction evidence="5">
        <text>4-phospho-D-erythronate + NAD(+) = (R)-3-hydroxy-2-oxo-4-phosphooxybutanoate + NADH + H(+)</text>
        <dbReference type="Rhea" id="RHEA:18829"/>
        <dbReference type="ChEBI" id="CHEBI:15378"/>
        <dbReference type="ChEBI" id="CHEBI:57540"/>
        <dbReference type="ChEBI" id="CHEBI:57945"/>
        <dbReference type="ChEBI" id="CHEBI:58538"/>
        <dbReference type="ChEBI" id="CHEBI:58766"/>
        <dbReference type="EC" id="1.1.1.290"/>
    </reaction>
</comment>
<evidence type="ECO:0000313" key="9">
    <source>
        <dbReference type="EMBL" id="SDB84516.1"/>
    </source>
</evidence>
<dbReference type="PANTHER" id="PTHR42938">
    <property type="entry name" value="FORMATE DEHYDROGENASE 1"/>
    <property type="match status" value="1"/>
</dbReference>
<sequence>MKIVADENLAFTDYFFAEFGEIQNLAGRSISNNDLKDCDALLVRSVTKVNEQLIKNTPIKFVGSATIGTDHLDISALDSHHVPWANAAGCNAQAVAEYVVTALLTLRPELIDAGQSFCLGVVGLGNVGTRLVALAQFLDWRVIGYDPFVAHASVEQVDFSTLLSQSDAISIHVPLTKKTDVTAEHATHHLFNENALNQMKTDAILINSARGSVVKEQALLADIAKNNRQVVLDVFEHEPQISAELLNALAIATPHIAGYSLEGKARGTQMIYQAFCKTFDKSADKDFVPLLDRCEPLLAQEQDAENAKAEFKTQLMQNVSTIYDIRRDDQALRACLNDGVIQQKAFDDLRKNYPLRREWSAFGAELS</sequence>
<dbReference type="PROSITE" id="PS00065">
    <property type="entry name" value="D_2_HYDROXYACID_DH_1"/>
    <property type="match status" value="1"/>
</dbReference>
<comment type="function">
    <text evidence="5">Catalyzes the oxidation of erythronate-4-phosphate to 3-hydroxy-2-oxo-4-phosphonooxybutanoate.</text>
</comment>
<evidence type="ECO:0000256" key="1">
    <source>
        <dbReference type="ARBA" id="ARBA00022490"/>
    </source>
</evidence>
<feature type="domain" description="D-isomer specific 2-hydroxyacid dehydrogenase NAD-binding" evidence="7">
    <location>
        <begin position="119"/>
        <end position="257"/>
    </location>
</feature>
<dbReference type="InterPro" id="IPR006140">
    <property type="entry name" value="D-isomer_DH_NAD-bd"/>
</dbReference>
<dbReference type="InterPro" id="IPR029752">
    <property type="entry name" value="D-isomer_DH_CS1"/>
</dbReference>
<keyword evidence="3 5" id="KW-0520">NAD</keyword>
<dbReference type="GO" id="GO:0036001">
    <property type="term" value="P:'de novo' pyridoxal 5'-phosphate biosynthetic process"/>
    <property type="evidence" value="ECO:0007669"/>
    <property type="project" value="TreeGrafter"/>
</dbReference>
<protein>
    <recommendedName>
        <fullName evidence="5">Erythronate-4-phosphate dehydrogenase</fullName>
        <ecNumber evidence="5">1.1.1.290</ecNumber>
    </recommendedName>
</protein>
<evidence type="ECO:0000256" key="2">
    <source>
        <dbReference type="ARBA" id="ARBA00023002"/>
    </source>
</evidence>
<dbReference type="SUPFAM" id="SSF52283">
    <property type="entry name" value="Formate/glycerate dehydrogenase catalytic domain-like"/>
    <property type="match status" value="1"/>
</dbReference>
<dbReference type="GO" id="GO:0051287">
    <property type="term" value="F:NAD binding"/>
    <property type="evidence" value="ECO:0007669"/>
    <property type="project" value="InterPro"/>
</dbReference>
<name>A0A1G6GTQ8_9GAMM</name>
<comment type="pathway">
    <text evidence="5">Cofactor biosynthesis; pyridoxine 5'-phosphate biosynthesis; pyridoxine 5'-phosphate from D-erythrose 4-phosphate: step 2/5.</text>
</comment>
<feature type="binding site" evidence="5">
    <location>
        <position position="258"/>
    </location>
    <ligand>
        <name>NAD(+)</name>
        <dbReference type="ChEBI" id="CHEBI:57540"/>
    </ligand>
</feature>
<evidence type="ECO:0000256" key="3">
    <source>
        <dbReference type="ARBA" id="ARBA00023027"/>
    </source>
</evidence>
<comment type="subcellular location">
    <subcellularLocation>
        <location evidence="5">Cytoplasm</location>
    </subcellularLocation>
</comment>
<comment type="similarity">
    <text evidence="5">Belongs to the D-isomer specific 2-hydroxyacid dehydrogenase family. PdxB subfamily.</text>
</comment>
<dbReference type="AlphaFoldDB" id="A0A1G6GTQ8"/>
<dbReference type="RefSeq" id="WP_092614975.1">
    <property type="nucleotide sequence ID" value="NZ_FMYK01000001.1"/>
</dbReference>
<feature type="binding site" evidence="5">
    <location>
        <position position="233"/>
    </location>
    <ligand>
        <name>NAD(+)</name>
        <dbReference type="ChEBI" id="CHEBI:57540"/>
    </ligand>
</feature>
<feature type="active site" evidence="5">
    <location>
        <position position="210"/>
    </location>
</feature>
<dbReference type="Proteomes" id="UP000242317">
    <property type="component" value="Unassembled WGS sequence"/>
</dbReference>
<comment type="caution">
    <text evidence="5">Lacks conserved residue(s) required for the propagation of feature annotation.</text>
</comment>
<organism evidence="9 10">
    <name type="scientific">Acinetobacter marinus</name>
    <dbReference type="NCBI Taxonomy" id="281375"/>
    <lineage>
        <taxon>Bacteria</taxon>
        <taxon>Pseudomonadati</taxon>
        <taxon>Pseudomonadota</taxon>
        <taxon>Gammaproteobacteria</taxon>
        <taxon>Moraxellales</taxon>
        <taxon>Moraxellaceae</taxon>
        <taxon>Acinetobacter</taxon>
    </lineage>
</organism>
<evidence type="ECO:0000256" key="4">
    <source>
        <dbReference type="ARBA" id="ARBA00023096"/>
    </source>
</evidence>
<feature type="domain" description="D-isomer specific 2-hydroxyacid dehydrogenase catalytic" evidence="6">
    <location>
        <begin position="33"/>
        <end position="282"/>
    </location>
</feature>
<evidence type="ECO:0000259" key="7">
    <source>
        <dbReference type="Pfam" id="PF02826"/>
    </source>
</evidence>
<dbReference type="Pfam" id="PF11890">
    <property type="entry name" value="DUF3410"/>
    <property type="match status" value="1"/>
</dbReference>
<dbReference type="UniPathway" id="UPA00244">
    <property type="reaction ID" value="UER00310"/>
</dbReference>
<feature type="active site" evidence="5">
    <location>
        <position position="238"/>
    </location>
</feature>
<keyword evidence="1 5" id="KW-0963">Cytoplasm</keyword>
<dbReference type="GO" id="GO:0005829">
    <property type="term" value="C:cytosol"/>
    <property type="evidence" value="ECO:0007669"/>
    <property type="project" value="TreeGrafter"/>
</dbReference>
<keyword evidence="2 5" id="KW-0560">Oxidoreductase</keyword>
<dbReference type="InterPro" id="IPR006139">
    <property type="entry name" value="D-isomer_2_OHA_DH_cat_dom"/>
</dbReference>
<dbReference type="SUPFAM" id="SSF51735">
    <property type="entry name" value="NAD(P)-binding Rossmann-fold domains"/>
    <property type="match status" value="1"/>
</dbReference>
<feature type="binding site" evidence="5">
    <location>
        <position position="146"/>
    </location>
    <ligand>
        <name>NAD(+)</name>
        <dbReference type="ChEBI" id="CHEBI:57540"/>
    </ligand>
</feature>
<reference evidence="10" key="1">
    <citation type="submission" date="2016-09" db="EMBL/GenBank/DDBJ databases">
        <authorList>
            <person name="Varghese N."/>
            <person name="Submissions S."/>
        </authorList>
    </citation>
    <scope>NUCLEOTIDE SEQUENCE [LARGE SCALE GENOMIC DNA]</scope>
    <source>
        <strain evidence="10">ANC 3699</strain>
    </source>
</reference>
<keyword evidence="4 5" id="KW-0664">Pyridoxine biosynthesis</keyword>
<proteinExistence type="inferred from homology"/>
<dbReference type="Pfam" id="PF00389">
    <property type="entry name" value="2-Hacid_dh"/>
    <property type="match status" value="1"/>
</dbReference>
<dbReference type="Gene3D" id="3.40.50.720">
    <property type="entry name" value="NAD(P)-binding Rossmann-like Domain"/>
    <property type="match status" value="2"/>
</dbReference>
<dbReference type="EMBL" id="FMYK01000001">
    <property type="protein sequence ID" value="SDB84516.1"/>
    <property type="molecule type" value="Genomic_DNA"/>
</dbReference>
<feature type="binding site" evidence="5">
    <location>
        <position position="45"/>
    </location>
    <ligand>
        <name>substrate</name>
    </ligand>
</feature>
<comment type="subunit">
    <text evidence="5">Homodimer.</text>
</comment>
<gene>
    <name evidence="5" type="primary">pdxB</name>
    <name evidence="9" type="ORF">SAMN05421749_101312</name>
</gene>
<dbReference type="InterPro" id="IPR036291">
    <property type="entry name" value="NAD(P)-bd_dom_sf"/>
</dbReference>
<evidence type="ECO:0000259" key="8">
    <source>
        <dbReference type="Pfam" id="PF11890"/>
    </source>
</evidence>
<dbReference type="GO" id="GO:0008615">
    <property type="term" value="P:pyridoxine biosynthetic process"/>
    <property type="evidence" value="ECO:0007669"/>
    <property type="project" value="UniProtKB-UniRule"/>
</dbReference>
<dbReference type="GO" id="GO:0046983">
    <property type="term" value="F:protein dimerization activity"/>
    <property type="evidence" value="ECO:0007669"/>
    <property type="project" value="InterPro"/>
</dbReference>
<feature type="binding site" evidence="5">
    <location>
        <position position="66"/>
    </location>
    <ligand>
        <name>substrate</name>
    </ligand>
</feature>
<dbReference type="PANTHER" id="PTHR42938:SF9">
    <property type="entry name" value="FORMATE DEHYDROGENASE 1"/>
    <property type="match status" value="1"/>
</dbReference>